<keyword evidence="10" id="KW-1185">Reference proteome</keyword>
<dbReference type="GO" id="GO:0005886">
    <property type="term" value="C:plasma membrane"/>
    <property type="evidence" value="ECO:0007669"/>
    <property type="project" value="TreeGrafter"/>
</dbReference>
<evidence type="ECO:0000313" key="9">
    <source>
        <dbReference type="EMBL" id="ADG87962.1"/>
    </source>
</evidence>
<dbReference type="Gene3D" id="2.60.40.1220">
    <property type="match status" value="1"/>
</dbReference>
<proteinExistence type="predicted"/>
<organism evidence="9 10">
    <name type="scientific">Thermobispora bispora (strain ATCC 19993 / DSM 43833 / CBS 139.67 / JCM 10125 / KCTC 9307 / NBRC 14880 / R51)</name>
    <dbReference type="NCBI Taxonomy" id="469371"/>
    <lineage>
        <taxon>Bacteria</taxon>
        <taxon>Bacillati</taxon>
        <taxon>Actinomycetota</taxon>
        <taxon>Actinomycetes</taxon>
        <taxon>Streptosporangiales</taxon>
        <taxon>Streptosporangiaceae</taxon>
        <taxon>Thermobispora</taxon>
    </lineage>
</organism>
<evidence type="ECO:0000256" key="7">
    <source>
        <dbReference type="SAM" id="SignalP"/>
    </source>
</evidence>
<feature type="transmembrane region" description="Helical" evidence="6">
    <location>
        <begin position="183"/>
        <end position="202"/>
    </location>
</feature>
<feature type="region of interest" description="Disordered" evidence="5">
    <location>
        <begin position="116"/>
        <end position="177"/>
    </location>
</feature>
<gene>
    <name evidence="9" type="ordered locus">Tbis_1243</name>
</gene>
<keyword evidence="6" id="KW-1133">Transmembrane helix</keyword>
<comment type="subcellular location">
    <subcellularLocation>
        <location evidence="1">Cell envelope</location>
    </subcellularLocation>
</comment>
<accession>D6Y8R5</accession>
<keyword evidence="2" id="KW-0479">Metal-binding</keyword>
<feature type="chain" id="PRO_5003091209" evidence="7">
    <location>
        <begin position="29"/>
        <end position="206"/>
    </location>
</feature>
<evidence type="ECO:0000256" key="3">
    <source>
        <dbReference type="ARBA" id="ARBA00022729"/>
    </source>
</evidence>
<evidence type="ECO:0000259" key="8">
    <source>
        <dbReference type="Pfam" id="PF04234"/>
    </source>
</evidence>
<dbReference type="GO" id="GO:0030313">
    <property type="term" value="C:cell envelope"/>
    <property type="evidence" value="ECO:0007669"/>
    <property type="project" value="UniProtKB-SubCell"/>
</dbReference>
<dbReference type="InterPro" id="IPR014756">
    <property type="entry name" value="Ig_E-set"/>
</dbReference>
<dbReference type="SUPFAM" id="SSF81296">
    <property type="entry name" value="E set domains"/>
    <property type="match status" value="1"/>
</dbReference>
<dbReference type="Proteomes" id="UP000006640">
    <property type="component" value="Chromosome"/>
</dbReference>
<dbReference type="EMBL" id="CP001874">
    <property type="protein sequence ID" value="ADG87962.1"/>
    <property type="molecule type" value="Genomic_DNA"/>
</dbReference>
<dbReference type="GO" id="GO:0042597">
    <property type="term" value="C:periplasmic space"/>
    <property type="evidence" value="ECO:0007669"/>
    <property type="project" value="InterPro"/>
</dbReference>
<dbReference type="GO" id="GO:0005507">
    <property type="term" value="F:copper ion binding"/>
    <property type="evidence" value="ECO:0007669"/>
    <property type="project" value="InterPro"/>
</dbReference>
<dbReference type="GO" id="GO:0046688">
    <property type="term" value="P:response to copper ion"/>
    <property type="evidence" value="ECO:0007669"/>
    <property type="project" value="InterPro"/>
</dbReference>
<feature type="compositionally biased region" description="Low complexity" evidence="5">
    <location>
        <begin position="129"/>
        <end position="175"/>
    </location>
</feature>
<reference evidence="9 10" key="1">
    <citation type="submission" date="2010-01" db="EMBL/GenBank/DDBJ databases">
        <title>The complete genome of Thermobispora bispora DSM 43833.</title>
        <authorList>
            <consortium name="US DOE Joint Genome Institute (JGI-PGF)"/>
            <person name="Lucas S."/>
            <person name="Copeland A."/>
            <person name="Lapidus A."/>
            <person name="Glavina del Rio T."/>
            <person name="Dalin E."/>
            <person name="Tice H."/>
            <person name="Bruce D."/>
            <person name="Goodwin L."/>
            <person name="Pitluck S."/>
            <person name="Kyrpides N."/>
            <person name="Mavromatis K."/>
            <person name="Ivanova N."/>
            <person name="Mikhailova N."/>
            <person name="Chertkov O."/>
            <person name="Brettin T."/>
            <person name="Detter J.C."/>
            <person name="Han C."/>
            <person name="Larimer F."/>
            <person name="Land M."/>
            <person name="Hauser L."/>
            <person name="Markowitz V."/>
            <person name="Cheng J.-F."/>
            <person name="Hugenholtz P."/>
            <person name="Woyke T."/>
            <person name="Wu D."/>
            <person name="Jando M."/>
            <person name="Schneider S."/>
            <person name="Klenk H.-P."/>
            <person name="Eisen J.A."/>
        </authorList>
    </citation>
    <scope>NUCLEOTIDE SEQUENCE [LARGE SCALE GENOMIC DNA]</scope>
    <source>
        <strain evidence="10">ATCC 19993 / DSM 43833 / CBS 139.67 / JCM 10125 / KCTC 9307 / NBRC 14880 / R51</strain>
    </source>
</reference>
<keyword evidence="6" id="KW-0812">Transmembrane</keyword>
<name>D6Y8R5_THEBD</name>
<evidence type="ECO:0000256" key="2">
    <source>
        <dbReference type="ARBA" id="ARBA00022723"/>
    </source>
</evidence>
<keyword evidence="3 7" id="KW-0732">Signal</keyword>
<dbReference type="InterPro" id="IPR007348">
    <property type="entry name" value="CopC_dom"/>
</dbReference>
<sequence>MKKSVLAAAIAFVITIMTELAISLPAQAHTSLRSSDPAKNAKVESLRRVTLEFTESARFPTVIVRGPDGKRYERGKPVVDGPRVYSDVASPVPPGEYTIAYRVVSADGHPVEGEIPFTVVGSPDDGQEESPAPGASEAAPGASEAASTPAVADQQQTPAQTAGAEATPAEAASEETSPRIPGWLWAVVFGVAGVGIGLLLSLRKKP</sequence>
<evidence type="ECO:0000256" key="1">
    <source>
        <dbReference type="ARBA" id="ARBA00004196"/>
    </source>
</evidence>
<dbReference type="AlphaFoldDB" id="D6Y8R5"/>
<evidence type="ECO:0000313" key="10">
    <source>
        <dbReference type="Proteomes" id="UP000006640"/>
    </source>
</evidence>
<dbReference type="OrthoDB" id="5242236at2"/>
<dbReference type="PANTHER" id="PTHR34820">
    <property type="entry name" value="INNER MEMBRANE PROTEIN YEBZ"/>
    <property type="match status" value="1"/>
</dbReference>
<dbReference type="InterPro" id="IPR032694">
    <property type="entry name" value="CopC/D"/>
</dbReference>
<keyword evidence="4" id="KW-0186">Copper</keyword>
<dbReference type="Pfam" id="PF04234">
    <property type="entry name" value="CopC"/>
    <property type="match status" value="1"/>
</dbReference>
<dbReference type="GO" id="GO:0006825">
    <property type="term" value="P:copper ion transport"/>
    <property type="evidence" value="ECO:0007669"/>
    <property type="project" value="InterPro"/>
</dbReference>
<protein>
    <submittedName>
        <fullName evidence="9">Copper resistance protein CopC</fullName>
    </submittedName>
</protein>
<feature type="domain" description="CopC" evidence="8">
    <location>
        <begin position="29"/>
        <end position="119"/>
    </location>
</feature>
<dbReference type="KEGG" id="tbi:Tbis_1243"/>
<evidence type="ECO:0000256" key="5">
    <source>
        <dbReference type="SAM" id="MobiDB-lite"/>
    </source>
</evidence>
<evidence type="ECO:0000256" key="4">
    <source>
        <dbReference type="ARBA" id="ARBA00023008"/>
    </source>
</evidence>
<feature type="signal peptide" evidence="7">
    <location>
        <begin position="1"/>
        <end position="28"/>
    </location>
</feature>
<dbReference type="STRING" id="469371.Tbis_1243"/>
<dbReference type="eggNOG" id="COG2372">
    <property type="taxonomic scope" value="Bacteria"/>
</dbReference>
<evidence type="ECO:0000256" key="6">
    <source>
        <dbReference type="SAM" id="Phobius"/>
    </source>
</evidence>
<dbReference type="RefSeq" id="WP_013131495.1">
    <property type="nucleotide sequence ID" value="NC_014165.1"/>
</dbReference>
<dbReference type="InterPro" id="IPR014755">
    <property type="entry name" value="Cu-Rt/internalin_Ig-like"/>
</dbReference>
<keyword evidence="6" id="KW-0472">Membrane</keyword>
<dbReference type="HOGENOM" id="CLU_087859_0_0_11"/>
<dbReference type="PANTHER" id="PTHR34820:SF4">
    <property type="entry name" value="INNER MEMBRANE PROTEIN YEBZ"/>
    <property type="match status" value="1"/>
</dbReference>